<protein>
    <submittedName>
        <fullName evidence="2">Uncharacterized protein</fullName>
    </submittedName>
</protein>
<evidence type="ECO:0000313" key="2">
    <source>
        <dbReference type="EMBL" id="CAB4143014.1"/>
    </source>
</evidence>
<dbReference type="EMBL" id="LR796416">
    <property type="protein sequence ID" value="CAB4143014.1"/>
    <property type="molecule type" value="Genomic_DNA"/>
</dbReference>
<proteinExistence type="predicted"/>
<gene>
    <name evidence="2" type="ORF">UFOVP435_46</name>
</gene>
<reference evidence="2" key="1">
    <citation type="submission" date="2020-04" db="EMBL/GenBank/DDBJ databases">
        <authorList>
            <person name="Chiriac C."/>
            <person name="Salcher M."/>
            <person name="Ghai R."/>
            <person name="Kavagutti S V."/>
        </authorList>
    </citation>
    <scope>NUCLEOTIDE SEQUENCE</scope>
</reference>
<accession>A0A6J5M8M5</accession>
<evidence type="ECO:0000256" key="1">
    <source>
        <dbReference type="SAM" id="Phobius"/>
    </source>
</evidence>
<organism evidence="2">
    <name type="scientific">uncultured Caudovirales phage</name>
    <dbReference type="NCBI Taxonomy" id="2100421"/>
    <lineage>
        <taxon>Viruses</taxon>
        <taxon>Duplodnaviria</taxon>
        <taxon>Heunggongvirae</taxon>
        <taxon>Uroviricota</taxon>
        <taxon>Caudoviricetes</taxon>
        <taxon>Peduoviridae</taxon>
        <taxon>Maltschvirus</taxon>
        <taxon>Maltschvirus maltsch</taxon>
    </lineage>
</organism>
<keyword evidence="1" id="KW-0812">Transmembrane</keyword>
<keyword evidence="1" id="KW-1133">Transmembrane helix</keyword>
<name>A0A6J5M8M5_9CAUD</name>
<keyword evidence="1" id="KW-0472">Membrane</keyword>
<sequence>MYTAIEWRRAVWGEPLTPTGGRVLCTPSVVTLLVPQVLCSKFLILITLISFVTLVTVVTYLCACIHGQNLYHHSLKSSVTSYKCY</sequence>
<feature type="transmembrane region" description="Helical" evidence="1">
    <location>
        <begin position="42"/>
        <end position="63"/>
    </location>
</feature>